<evidence type="ECO:0000313" key="7">
    <source>
        <dbReference type="Proteomes" id="UP000008744"/>
    </source>
</evidence>
<dbReference type="SMART" id="SM00175">
    <property type="entry name" value="RAB"/>
    <property type="match status" value="1"/>
</dbReference>
<dbReference type="Proteomes" id="UP000008744">
    <property type="component" value="Unassembled WGS sequence"/>
</dbReference>
<evidence type="ECO:0000256" key="3">
    <source>
        <dbReference type="ARBA" id="ARBA00023134"/>
    </source>
</evidence>
<evidence type="ECO:0000256" key="1">
    <source>
        <dbReference type="ARBA" id="ARBA00022481"/>
    </source>
</evidence>
<sequence length="200" mass="22516">MSEPTSHVLPLHRIIMLGGEGVGKSALTLQFMYNEYNDEYEPTKADIYRKTLQLDGEQVQIDILDTAGQKVNVVIRDSYYRRADGFLCVFSIADEGSFQAIQAARDLVLQLRKDESVPFLLVGNKSDLQEERQVPLGECQARARKWGVSYVETSAKLHQNVHLVFYDLMRQISSRKASESMATNGGRKCKKKGCHACAIL</sequence>
<dbReference type="eggNOG" id="KOG0395">
    <property type="taxonomic scope" value="Eukaryota"/>
</dbReference>
<dbReference type="Gene3D" id="3.40.50.300">
    <property type="entry name" value="P-loop containing nucleotide triphosphate hydrolases"/>
    <property type="match status" value="1"/>
</dbReference>
<keyword evidence="1" id="KW-0488">Methylation</keyword>
<dbReference type="SMART" id="SM00174">
    <property type="entry name" value="RHO"/>
    <property type="match status" value="1"/>
</dbReference>
<dbReference type="SMR" id="B4G650"/>
<dbReference type="PROSITE" id="PS51419">
    <property type="entry name" value="RAB"/>
    <property type="match status" value="1"/>
</dbReference>
<reference evidence="6 7" key="1">
    <citation type="journal article" date="2007" name="Nature">
        <title>Evolution of genes and genomes on the Drosophila phylogeny.</title>
        <authorList>
            <consortium name="Drosophila 12 Genomes Consortium"/>
            <person name="Clark A.G."/>
            <person name="Eisen M.B."/>
            <person name="Smith D.R."/>
            <person name="Bergman C.M."/>
            <person name="Oliver B."/>
            <person name="Markow T.A."/>
            <person name="Kaufman T.C."/>
            <person name="Kellis M."/>
            <person name="Gelbart W."/>
            <person name="Iyer V.N."/>
            <person name="Pollard D.A."/>
            <person name="Sackton T.B."/>
            <person name="Larracuente A.M."/>
            <person name="Singh N.D."/>
            <person name="Abad J.P."/>
            <person name="Abt D.N."/>
            <person name="Adryan B."/>
            <person name="Aguade M."/>
            <person name="Akashi H."/>
            <person name="Anderson W.W."/>
            <person name="Aquadro C.F."/>
            <person name="Ardell D.H."/>
            <person name="Arguello R."/>
            <person name="Artieri C.G."/>
            <person name="Barbash D.A."/>
            <person name="Barker D."/>
            <person name="Barsanti P."/>
            <person name="Batterham P."/>
            <person name="Batzoglou S."/>
            <person name="Begun D."/>
            <person name="Bhutkar A."/>
            <person name="Blanco E."/>
            <person name="Bosak S.A."/>
            <person name="Bradley R.K."/>
            <person name="Brand A.D."/>
            <person name="Brent M.R."/>
            <person name="Brooks A.N."/>
            <person name="Brown R.H."/>
            <person name="Butlin R.K."/>
            <person name="Caggese C."/>
            <person name="Calvi B.R."/>
            <person name="Bernardo de Carvalho A."/>
            <person name="Caspi A."/>
            <person name="Castrezana S."/>
            <person name="Celniker S.E."/>
            <person name="Chang J.L."/>
            <person name="Chapple C."/>
            <person name="Chatterji S."/>
            <person name="Chinwalla A."/>
            <person name="Civetta A."/>
            <person name="Clifton S.W."/>
            <person name="Comeron J.M."/>
            <person name="Costello J.C."/>
            <person name="Coyne J.A."/>
            <person name="Daub J."/>
            <person name="David R.G."/>
            <person name="Delcher A.L."/>
            <person name="Delehaunty K."/>
            <person name="Do C.B."/>
            <person name="Ebling H."/>
            <person name="Edwards K."/>
            <person name="Eickbush T."/>
            <person name="Evans J.D."/>
            <person name="Filipski A."/>
            <person name="Findeiss S."/>
            <person name="Freyhult E."/>
            <person name="Fulton L."/>
            <person name="Fulton R."/>
            <person name="Garcia A.C."/>
            <person name="Gardiner A."/>
            <person name="Garfield D.A."/>
            <person name="Garvin B.E."/>
            <person name="Gibson G."/>
            <person name="Gilbert D."/>
            <person name="Gnerre S."/>
            <person name="Godfrey J."/>
            <person name="Good R."/>
            <person name="Gotea V."/>
            <person name="Gravely B."/>
            <person name="Greenberg A.J."/>
            <person name="Griffiths-Jones S."/>
            <person name="Gross S."/>
            <person name="Guigo R."/>
            <person name="Gustafson E.A."/>
            <person name="Haerty W."/>
            <person name="Hahn M.W."/>
            <person name="Halligan D.L."/>
            <person name="Halpern A.L."/>
            <person name="Halter G.M."/>
            <person name="Han M.V."/>
            <person name="Heger A."/>
            <person name="Hillier L."/>
            <person name="Hinrichs A.S."/>
            <person name="Holmes I."/>
            <person name="Hoskins R.A."/>
            <person name="Hubisz M.J."/>
            <person name="Hultmark D."/>
            <person name="Huntley M.A."/>
            <person name="Jaffe D.B."/>
            <person name="Jagadeeshan S."/>
            <person name="Jeck W.R."/>
            <person name="Johnson J."/>
            <person name="Jones C.D."/>
            <person name="Jordan W.C."/>
            <person name="Karpen G.H."/>
            <person name="Kataoka E."/>
            <person name="Keightley P.D."/>
            <person name="Kheradpour P."/>
            <person name="Kirkness E.F."/>
            <person name="Koerich L.B."/>
            <person name="Kristiansen K."/>
            <person name="Kudrna D."/>
            <person name="Kulathinal R.J."/>
            <person name="Kumar S."/>
            <person name="Kwok R."/>
            <person name="Lander E."/>
            <person name="Langley C.H."/>
            <person name="Lapoint R."/>
            <person name="Lazzaro B.P."/>
            <person name="Lee S.J."/>
            <person name="Levesque L."/>
            <person name="Li R."/>
            <person name="Lin C.F."/>
            <person name="Lin M.F."/>
            <person name="Lindblad-Toh K."/>
            <person name="Llopart A."/>
            <person name="Long M."/>
            <person name="Low L."/>
            <person name="Lozovsky E."/>
            <person name="Lu J."/>
            <person name="Luo M."/>
            <person name="Machado C.A."/>
            <person name="Makalowski W."/>
            <person name="Marzo M."/>
            <person name="Matsuda M."/>
            <person name="Matzkin L."/>
            <person name="McAllister B."/>
            <person name="McBride C.S."/>
            <person name="McKernan B."/>
            <person name="McKernan K."/>
            <person name="Mendez-Lago M."/>
            <person name="Minx P."/>
            <person name="Mollenhauer M.U."/>
            <person name="Montooth K."/>
            <person name="Mount S.M."/>
            <person name="Mu X."/>
            <person name="Myers E."/>
            <person name="Negre B."/>
            <person name="Newfeld S."/>
            <person name="Nielsen R."/>
            <person name="Noor M.A."/>
            <person name="O'Grady P."/>
            <person name="Pachter L."/>
            <person name="Papaceit M."/>
            <person name="Parisi M.J."/>
            <person name="Parisi M."/>
            <person name="Parts L."/>
            <person name="Pedersen J.S."/>
            <person name="Pesole G."/>
            <person name="Phillippy A.M."/>
            <person name="Ponting C.P."/>
            <person name="Pop M."/>
            <person name="Porcelli D."/>
            <person name="Powell J.R."/>
            <person name="Prohaska S."/>
            <person name="Pruitt K."/>
            <person name="Puig M."/>
            <person name="Quesneville H."/>
            <person name="Ram K.R."/>
            <person name="Rand D."/>
            <person name="Rasmussen M.D."/>
            <person name="Reed L.K."/>
            <person name="Reenan R."/>
            <person name="Reily A."/>
            <person name="Remington K.A."/>
            <person name="Rieger T.T."/>
            <person name="Ritchie M.G."/>
            <person name="Robin C."/>
            <person name="Rogers Y.H."/>
            <person name="Rohde C."/>
            <person name="Rozas J."/>
            <person name="Rubenfield M.J."/>
            <person name="Ruiz A."/>
            <person name="Russo S."/>
            <person name="Salzberg S.L."/>
            <person name="Sanchez-Gracia A."/>
            <person name="Saranga D.J."/>
            <person name="Sato H."/>
            <person name="Schaeffer S.W."/>
            <person name="Schatz M.C."/>
            <person name="Schlenke T."/>
            <person name="Schwartz R."/>
            <person name="Segarra C."/>
            <person name="Singh R.S."/>
            <person name="Sirot L."/>
            <person name="Sirota M."/>
            <person name="Sisneros N.B."/>
            <person name="Smith C.D."/>
            <person name="Smith T.F."/>
            <person name="Spieth J."/>
            <person name="Stage D.E."/>
            <person name="Stark A."/>
            <person name="Stephan W."/>
            <person name="Strausberg R.L."/>
            <person name="Strempel S."/>
            <person name="Sturgill D."/>
            <person name="Sutton G."/>
            <person name="Sutton G.G."/>
            <person name="Tao W."/>
            <person name="Teichmann S."/>
            <person name="Tobari Y.N."/>
            <person name="Tomimura Y."/>
            <person name="Tsolas J.M."/>
            <person name="Valente V.L."/>
            <person name="Venter E."/>
            <person name="Venter J.C."/>
            <person name="Vicario S."/>
            <person name="Vieira F.G."/>
            <person name="Vilella A.J."/>
            <person name="Villasante A."/>
            <person name="Walenz B."/>
            <person name="Wang J."/>
            <person name="Wasserman M."/>
            <person name="Watts T."/>
            <person name="Wilson D."/>
            <person name="Wilson R.K."/>
            <person name="Wing R.A."/>
            <person name="Wolfner M.F."/>
            <person name="Wong A."/>
            <person name="Wong G.K."/>
            <person name="Wu C.I."/>
            <person name="Wu G."/>
            <person name="Yamamoto D."/>
            <person name="Yang H.P."/>
            <person name="Yang S.P."/>
            <person name="Yorke J.A."/>
            <person name="Yoshida K."/>
            <person name="Zdobnov E."/>
            <person name="Zhang P."/>
            <person name="Zhang Y."/>
            <person name="Zimin A.V."/>
            <person name="Baldwin J."/>
            <person name="Abdouelleil A."/>
            <person name="Abdulkadir J."/>
            <person name="Abebe A."/>
            <person name="Abera B."/>
            <person name="Abreu J."/>
            <person name="Acer S.C."/>
            <person name="Aftuck L."/>
            <person name="Alexander A."/>
            <person name="An P."/>
            <person name="Anderson E."/>
            <person name="Anderson S."/>
            <person name="Arachi H."/>
            <person name="Azer M."/>
            <person name="Bachantsang P."/>
            <person name="Barry A."/>
            <person name="Bayul T."/>
            <person name="Berlin A."/>
            <person name="Bessette D."/>
            <person name="Bloom T."/>
            <person name="Blye J."/>
            <person name="Boguslavskiy L."/>
            <person name="Bonnet C."/>
            <person name="Boukhgalter B."/>
            <person name="Bourzgui I."/>
            <person name="Brown A."/>
            <person name="Cahill P."/>
            <person name="Channer S."/>
            <person name="Cheshatsang Y."/>
            <person name="Chuda L."/>
            <person name="Citroen M."/>
            <person name="Collymore A."/>
            <person name="Cooke P."/>
            <person name="Costello M."/>
            <person name="D'Aco K."/>
            <person name="Daza R."/>
            <person name="De Haan G."/>
            <person name="DeGray S."/>
            <person name="DeMaso C."/>
            <person name="Dhargay N."/>
            <person name="Dooley K."/>
            <person name="Dooley E."/>
            <person name="Doricent M."/>
            <person name="Dorje P."/>
            <person name="Dorjee K."/>
            <person name="Dupes A."/>
            <person name="Elong R."/>
            <person name="Falk J."/>
            <person name="Farina A."/>
            <person name="Faro S."/>
            <person name="Ferguson D."/>
            <person name="Fisher S."/>
            <person name="Foley C.D."/>
            <person name="Franke A."/>
            <person name="Friedrich D."/>
            <person name="Gadbois L."/>
            <person name="Gearin G."/>
            <person name="Gearin C.R."/>
            <person name="Giannoukos G."/>
            <person name="Goode T."/>
            <person name="Graham J."/>
            <person name="Grandbois E."/>
            <person name="Grewal S."/>
            <person name="Gyaltsen K."/>
            <person name="Hafez N."/>
            <person name="Hagos B."/>
            <person name="Hall J."/>
            <person name="Henson C."/>
            <person name="Hollinger A."/>
            <person name="Honan T."/>
            <person name="Huard M.D."/>
            <person name="Hughes L."/>
            <person name="Hurhula B."/>
            <person name="Husby M.E."/>
            <person name="Kamat A."/>
            <person name="Kanga B."/>
            <person name="Kashin S."/>
            <person name="Khazanovich D."/>
            <person name="Kisner P."/>
            <person name="Lance K."/>
            <person name="Lara M."/>
            <person name="Lee W."/>
            <person name="Lennon N."/>
            <person name="Letendre F."/>
            <person name="LeVine R."/>
            <person name="Lipovsky A."/>
            <person name="Liu X."/>
            <person name="Liu J."/>
            <person name="Liu S."/>
            <person name="Lokyitsang T."/>
            <person name="Lokyitsang Y."/>
            <person name="Lubonja R."/>
            <person name="Lui A."/>
            <person name="MacDonald P."/>
            <person name="Magnisalis V."/>
            <person name="Maru K."/>
            <person name="Matthews C."/>
            <person name="McCusker W."/>
            <person name="McDonough S."/>
            <person name="Mehta T."/>
            <person name="Meldrim J."/>
            <person name="Meneus L."/>
            <person name="Mihai O."/>
            <person name="Mihalev A."/>
            <person name="Mihova T."/>
            <person name="Mittelman R."/>
            <person name="Mlenga V."/>
            <person name="Montmayeur A."/>
            <person name="Mulrain L."/>
            <person name="Navidi A."/>
            <person name="Naylor J."/>
            <person name="Negash T."/>
            <person name="Nguyen T."/>
            <person name="Nguyen N."/>
            <person name="Nicol R."/>
            <person name="Norbu C."/>
            <person name="Norbu N."/>
            <person name="Novod N."/>
            <person name="O'Neill B."/>
            <person name="Osman S."/>
            <person name="Markiewicz E."/>
            <person name="Oyono O.L."/>
            <person name="Patti C."/>
            <person name="Phunkhang P."/>
            <person name="Pierre F."/>
            <person name="Priest M."/>
            <person name="Raghuraman S."/>
            <person name="Rege F."/>
            <person name="Reyes R."/>
            <person name="Rise C."/>
            <person name="Rogov P."/>
            <person name="Ross K."/>
            <person name="Ryan E."/>
            <person name="Settipalli S."/>
            <person name="Shea T."/>
            <person name="Sherpa N."/>
            <person name="Shi L."/>
            <person name="Shih D."/>
            <person name="Sparrow T."/>
            <person name="Spaulding J."/>
            <person name="Stalker J."/>
            <person name="Stange-Thomann N."/>
            <person name="Stavropoulos S."/>
            <person name="Stone C."/>
            <person name="Strader C."/>
            <person name="Tesfaye S."/>
            <person name="Thomson T."/>
            <person name="Thoulutsang Y."/>
            <person name="Thoulutsang D."/>
            <person name="Topham K."/>
            <person name="Topping I."/>
            <person name="Tsamla T."/>
            <person name="Vassiliev H."/>
            <person name="Vo A."/>
            <person name="Wangchuk T."/>
            <person name="Wangdi T."/>
            <person name="Weiand M."/>
            <person name="Wilkinson J."/>
            <person name="Wilson A."/>
            <person name="Yadav S."/>
            <person name="Young G."/>
            <person name="Yu Q."/>
            <person name="Zembek L."/>
            <person name="Zhong D."/>
            <person name="Zimmer A."/>
            <person name="Zwirko Z."/>
            <person name="Jaffe D.B."/>
            <person name="Alvarez P."/>
            <person name="Brockman W."/>
            <person name="Butler J."/>
            <person name="Chin C."/>
            <person name="Gnerre S."/>
            <person name="Grabherr M."/>
            <person name="Kleber M."/>
            <person name="Mauceli E."/>
            <person name="MacCallum I."/>
        </authorList>
    </citation>
    <scope>NUCLEOTIDE SEQUENCE [LARGE SCALE GENOMIC DNA]</scope>
    <source>
        <strain evidence="7">MSH-3 / Tucson 14011-0111.49</strain>
    </source>
</reference>
<organism evidence="7">
    <name type="scientific">Drosophila persimilis</name>
    <name type="common">Fruit fly</name>
    <dbReference type="NCBI Taxonomy" id="7234"/>
    <lineage>
        <taxon>Eukaryota</taxon>
        <taxon>Metazoa</taxon>
        <taxon>Ecdysozoa</taxon>
        <taxon>Arthropoda</taxon>
        <taxon>Hexapoda</taxon>
        <taxon>Insecta</taxon>
        <taxon>Pterygota</taxon>
        <taxon>Neoptera</taxon>
        <taxon>Endopterygota</taxon>
        <taxon>Diptera</taxon>
        <taxon>Brachycera</taxon>
        <taxon>Muscomorpha</taxon>
        <taxon>Ephydroidea</taxon>
        <taxon>Drosophilidae</taxon>
        <taxon>Drosophila</taxon>
        <taxon>Sophophora</taxon>
    </lineage>
</organism>
<dbReference type="CDD" id="cd04139">
    <property type="entry name" value="RalA_RalB"/>
    <property type="match status" value="1"/>
</dbReference>
<dbReference type="GO" id="GO:0003924">
    <property type="term" value="F:GTPase activity"/>
    <property type="evidence" value="ECO:0007669"/>
    <property type="project" value="InterPro"/>
</dbReference>
<dbReference type="InterPro" id="IPR027417">
    <property type="entry name" value="P-loop_NTPase"/>
</dbReference>
<dbReference type="KEGG" id="dpe:6588009"/>
<dbReference type="OMA" id="QFMYNEY"/>
<dbReference type="PRINTS" id="PR00449">
    <property type="entry name" value="RASTRNSFRMNG"/>
</dbReference>
<dbReference type="GO" id="GO:0012505">
    <property type="term" value="C:endomembrane system"/>
    <property type="evidence" value="ECO:0007669"/>
    <property type="project" value="UniProtKB-SubCell"/>
</dbReference>
<dbReference type="HOGENOM" id="CLU_041217_9_8_1"/>
<dbReference type="PhylomeDB" id="B4G650"/>
<evidence type="ECO:0000256" key="5">
    <source>
        <dbReference type="ARBA" id="ARBA00046278"/>
    </source>
</evidence>
<evidence type="ECO:0000313" key="6">
    <source>
        <dbReference type="EMBL" id="EDW23802.1"/>
    </source>
</evidence>
<gene>
    <name evidence="6" type="primary">Dper\GL23727</name>
    <name evidence="6" type="ORF">Dper_GL23727</name>
</gene>
<keyword evidence="7" id="KW-1185">Reference proteome</keyword>
<evidence type="ECO:0000256" key="2">
    <source>
        <dbReference type="ARBA" id="ARBA00022741"/>
    </source>
</evidence>
<dbReference type="GO" id="GO:0007165">
    <property type="term" value="P:signal transduction"/>
    <property type="evidence" value="ECO:0007669"/>
    <property type="project" value="InterPro"/>
</dbReference>
<keyword evidence="4" id="KW-0449">Lipoprotein</keyword>
<dbReference type="FunFam" id="3.40.50.300:FF:002309">
    <property type="entry name" value="Ras-related protein Ral-A"/>
    <property type="match status" value="1"/>
</dbReference>
<dbReference type="AlphaFoldDB" id="B4G650"/>
<keyword evidence="3" id="KW-0342">GTP-binding</keyword>
<dbReference type="OrthoDB" id="5976022at2759"/>
<dbReference type="InterPro" id="IPR005225">
    <property type="entry name" value="Small_GTP-bd"/>
</dbReference>
<comment type="subcellular location">
    <subcellularLocation>
        <location evidence="5">Endomembrane system</location>
        <topology evidence="5">Lipid-anchor</topology>
        <orientation evidence="5">Cytoplasmic side</orientation>
    </subcellularLocation>
</comment>
<accession>B4G650</accession>
<dbReference type="GO" id="GO:0016020">
    <property type="term" value="C:membrane"/>
    <property type="evidence" value="ECO:0007669"/>
    <property type="project" value="InterPro"/>
</dbReference>
<proteinExistence type="predicted"/>
<dbReference type="SUPFAM" id="SSF52540">
    <property type="entry name" value="P-loop containing nucleoside triphosphate hydrolases"/>
    <property type="match status" value="1"/>
</dbReference>
<dbReference type="GO" id="GO:0005525">
    <property type="term" value="F:GTP binding"/>
    <property type="evidence" value="ECO:0007669"/>
    <property type="project" value="UniProtKB-KW"/>
</dbReference>
<keyword evidence="2" id="KW-0547">Nucleotide-binding</keyword>
<dbReference type="STRING" id="7234.B4G650"/>
<protein>
    <submittedName>
        <fullName evidence="6">GL23727</fullName>
    </submittedName>
</protein>
<dbReference type="Pfam" id="PF00071">
    <property type="entry name" value="Ras"/>
    <property type="match status" value="1"/>
</dbReference>
<dbReference type="PROSITE" id="PS51421">
    <property type="entry name" value="RAS"/>
    <property type="match status" value="1"/>
</dbReference>
<name>B4G650_DROPE</name>
<dbReference type="InterPro" id="IPR001806">
    <property type="entry name" value="Small_GTPase"/>
</dbReference>
<evidence type="ECO:0000256" key="4">
    <source>
        <dbReference type="ARBA" id="ARBA00023288"/>
    </source>
</evidence>
<dbReference type="SMART" id="SM00173">
    <property type="entry name" value="RAS"/>
    <property type="match status" value="1"/>
</dbReference>
<dbReference type="NCBIfam" id="TIGR00231">
    <property type="entry name" value="small_GTP"/>
    <property type="match status" value="1"/>
</dbReference>
<dbReference type="EMBL" id="CH479179">
    <property type="protein sequence ID" value="EDW23802.1"/>
    <property type="molecule type" value="Genomic_DNA"/>
</dbReference>
<dbReference type="PANTHER" id="PTHR24070">
    <property type="entry name" value="RAS, DI-RAS, AND RHEB FAMILY MEMBERS OF SMALL GTPASE SUPERFAMILY"/>
    <property type="match status" value="1"/>
</dbReference>
<dbReference type="InterPro" id="IPR020849">
    <property type="entry name" value="Small_GTPase_Ras-type"/>
</dbReference>